<gene>
    <name evidence="2" type="ORF">SRAS04492_LOCUS1884</name>
</gene>
<dbReference type="EMBL" id="HBIA01003625">
    <property type="protein sequence ID" value="CAE0230097.1"/>
    <property type="molecule type" value="Transcribed_RNA"/>
</dbReference>
<evidence type="ECO:0000256" key="1">
    <source>
        <dbReference type="SAM" id="Phobius"/>
    </source>
</evidence>
<dbReference type="AlphaFoldDB" id="A0A7S3CJI9"/>
<proteinExistence type="predicted"/>
<evidence type="ECO:0000313" key="2">
    <source>
        <dbReference type="EMBL" id="CAE0230097.1"/>
    </source>
</evidence>
<name>A0A7S3CJI9_9SPIT</name>
<feature type="transmembrane region" description="Helical" evidence="1">
    <location>
        <begin position="31"/>
        <end position="50"/>
    </location>
</feature>
<organism evidence="2">
    <name type="scientific">Strombidium rassoulzadegani</name>
    <dbReference type="NCBI Taxonomy" id="1082188"/>
    <lineage>
        <taxon>Eukaryota</taxon>
        <taxon>Sar</taxon>
        <taxon>Alveolata</taxon>
        <taxon>Ciliophora</taxon>
        <taxon>Intramacronucleata</taxon>
        <taxon>Spirotrichea</taxon>
        <taxon>Oligotrichia</taxon>
        <taxon>Strombidiidae</taxon>
        <taxon>Strombidium</taxon>
    </lineage>
</organism>
<keyword evidence="1" id="KW-0812">Transmembrane</keyword>
<keyword evidence="1" id="KW-1133">Transmembrane helix</keyword>
<accession>A0A7S3CJI9</accession>
<reference evidence="2" key="1">
    <citation type="submission" date="2021-01" db="EMBL/GenBank/DDBJ databases">
        <authorList>
            <person name="Corre E."/>
            <person name="Pelletier E."/>
            <person name="Niang G."/>
            <person name="Scheremetjew M."/>
            <person name="Finn R."/>
            <person name="Kale V."/>
            <person name="Holt S."/>
            <person name="Cochrane G."/>
            <person name="Meng A."/>
            <person name="Brown T."/>
            <person name="Cohen L."/>
        </authorList>
    </citation>
    <scope>NUCLEOTIDE SEQUENCE</scope>
    <source>
        <strain evidence="2">Ras09</strain>
    </source>
</reference>
<keyword evidence="1" id="KW-0472">Membrane</keyword>
<protein>
    <submittedName>
        <fullName evidence="2">Uncharacterized protein</fullName>
    </submittedName>
</protein>
<sequence length="129" mass="14997">MEEVNTQFYSSIGPEFYMHLHSLQIQSGKQGWFLVFSYFFAIILPCWLVARQCHLDMGSILVPAVRPGKDHHHMAPKLLGHLTANNYENKPDFLGRRNAQFYKNHFRQIISYEVKPSAVKKLNSHGFSF</sequence>